<feature type="binding site" evidence="7">
    <location>
        <position position="76"/>
    </location>
    <ligand>
        <name>substrate</name>
    </ligand>
</feature>
<dbReference type="Pfam" id="PF00208">
    <property type="entry name" value="ELFV_dehydrog"/>
    <property type="match status" value="1"/>
</dbReference>
<name>A0A427XCM6_9TREE</name>
<comment type="caution">
    <text evidence="11">The sequence shown here is derived from an EMBL/GenBank/DDBJ whole genome shotgun (WGS) entry which is preliminary data.</text>
</comment>
<organism evidence="11 12">
    <name type="scientific">Apiotrichum porosum</name>
    <dbReference type="NCBI Taxonomy" id="105984"/>
    <lineage>
        <taxon>Eukaryota</taxon>
        <taxon>Fungi</taxon>
        <taxon>Dikarya</taxon>
        <taxon>Basidiomycota</taxon>
        <taxon>Agaricomycotina</taxon>
        <taxon>Tremellomycetes</taxon>
        <taxon>Trichosporonales</taxon>
        <taxon>Trichosporonaceae</taxon>
        <taxon>Apiotrichum</taxon>
    </lineage>
</organism>
<dbReference type="Gene3D" id="3.40.50.720">
    <property type="entry name" value="NAD(P)-binding Rossmann-like Domain"/>
    <property type="match status" value="1"/>
</dbReference>
<feature type="site" description="Important for catalysis" evidence="8">
    <location>
        <position position="152"/>
    </location>
</feature>
<dbReference type="FunFam" id="3.40.50.10860:FF:000002">
    <property type="entry name" value="Glutamate dehydrogenase"/>
    <property type="match status" value="1"/>
</dbReference>
<evidence type="ECO:0000256" key="4">
    <source>
        <dbReference type="ARBA" id="ARBA00023002"/>
    </source>
</evidence>
<dbReference type="EMBL" id="RSCE01000023">
    <property type="protein sequence ID" value="RSH76592.1"/>
    <property type="molecule type" value="Genomic_DNA"/>
</dbReference>
<dbReference type="Proteomes" id="UP000279236">
    <property type="component" value="Unassembled WGS sequence"/>
</dbReference>
<dbReference type="InterPro" id="IPR033922">
    <property type="entry name" value="NAD_bind_Glu_DH"/>
</dbReference>
<dbReference type="InterPro" id="IPR006095">
    <property type="entry name" value="Glu/Leu/Phe/Val/Trp_DH"/>
</dbReference>
<dbReference type="CDD" id="cd05313">
    <property type="entry name" value="NAD_bind_2_Glu_DH"/>
    <property type="match status" value="1"/>
</dbReference>
<dbReference type="Gene3D" id="3.40.50.10860">
    <property type="entry name" value="Leucine Dehydrogenase, chain A, domain 1"/>
    <property type="match status" value="1"/>
</dbReference>
<keyword evidence="4 5" id="KW-0560">Oxidoreductase</keyword>
<comment type="similarity">
    <text evidence="1 5 9">Belongs to the Glu/Leu/Phe/Val dehydrogenases family.</text>
</comment>
<keyword evidence="12" id="KW-1185">Reference proteome</keyword>
<dbReference type="GO" id="GO:0000166">
    <property type="term" value="F:nucleotide binding"/>
    <property type="evidence" value="ECO:0007669"/>
    <property type="project" value="UniProtKB-KW"/>
</dbReference>
<dbReference type="PIRSF" id="PIRSF000185">
    <property type="entry name" value="Glu_DH"/>
    <property type="match status" value="1"/>
</dbReference>
<evidence type="ECO:0000256" key="7">
    <source>
        <dbReference type="PIRSR" id="PIRSR000185-2"/>
    </source>
</evidence>
<dbReference type="NCBIfam" id="NF006929">
    <property type="entry name" value="PRK09414.1"/>
    <property type="match status" value="1"/>
</dbReference>
<feature type="binding site" evidence="7">
    <location>
        <position position="227"/>
    </location>
    <ligand>
        <name>NAD(+)</name>
        <dbReference type="ChEBI" id="CHEBI:57540"/>
    </ligand>
</feature>
<dbReference type="PANTHER" id="PTHR43571:SF1">
    <property type="entry name" value="NADP-SPECIFIC GLUTAMATE DEHYDROGENASE 1-RELATED"/>
    <property type="match status" value="1"/>
</dbReference>
<evidence type="ECO:0000313" key="12">
    <source>
        <dbReference type="Proteomes" id="UP000279236"/>
    </source>
</evidence>
<dbReference type="FunFam" id="1.10.285.10:FF:000001">
    <property type="entry name" value="Glutamate dehydrogenase"/>
    <property type="match status" value="1"/>
</dbReference>
<feature type="active site" description="Proton donor" evidence="6">
    <location>
        <position position="112"/>
    </location>
</feature>
<dbReference type="InterPro" id="IPR006096">
    <property type="entry name" value="Glu/Leu/Phe/Val/Trp_DH_C"/>
</dbReference>
<accession>A0A427XCM6</accession>
<dbReference type="Pfam" id="PF02812">
    <property type="entry name" value="ELFV_dehydrog_N"/>
    <property type="match status" value="1"/>
</dbReference>
<keyword evidence="3" id="KW-0521">NADP</keyword>
<feature type="binding site" evidence="7">
    <location>
        <position position="380"/>
    </location>
    <ligand>
        <name>substrate</name>
    </ligand>
</feature>
<dbReference type="AlphaFoldDB" id="A0A427XCM6"/>
<comment type="subunit">
    <text evidence="2">Homohexamer.</text>
</comment>
<dbReference type="SUPFAM" id="SSF51735">
    <property type="entry name" value="NAD(P)-binding Rossmann-fold domains"/>
    <property type="match status" value="1"/>
</dbReference>
<dbReference type="GO" id="GO:0006537">
    <property type="term" value="P:glutamate biosynthetic process"/>
    <property type="evidence" value="ECO:0007669"/>
    <property type="project" value="TreeGrafter"/>
</dbReference>
<dbReference type="FunFam" id="1.10.285.10:FF:000003">
    <property type="entry name" value="Glutamate dehydrogenase"/>
    <property type="match status" value="1"/>
</dbReference>
<sequence>MSNLPSEPEFQQAVNEIASTIEPFLAKNPEYRRAFEVVQIPERIIQFRVTWERDDGSIAVNRGYRVQFNSALGPYKGGLRLHPTVNLSVLKFLGFEQIFKNALTGLSMGGGKGGSDFDPKGKTDAEIRRFCYAFMLELSRHIGADTDIPAGDIGTGGREIGFLFGAYKRYQNEFSGILTGKGADWGGSFIRPEATGYGLVYYVTEMLRDLDNTDWQGKRVLISGAGNVAQYAALKVIELGGHVLTLSDSTGALVAKDATGFTPADIAAIADIKLRREPLTTLQSEGRFEWHAGARPWTLVEKADVALPSATQNEVSADEAKALIAAGVRYVAEGSNMGCTQEAIDIFESTRSGVASLSSSQGVCYYAPGKAANCGGVAVSGLEMGQNSQRLKWSSEEVDQKLKNIMVTAYENCRDTAKAHVADSAVPSLVAGANIAGFKKVVDAMRDQGDWW</sequence>
<keyword evidence="7" id="KW-0547">Nucleotide-binding</keyword>
<dbReference type="PROSITE" id="PS00074">
    <property type="entry name" value="GLFV_DEHYDROGENASE"/>
    <property type="match status" value="1"/>
</dbReference>
<evidence type="ECO:0000256" key="9">
    <source>
        <dbReference type="RuleBase" id="RU004417"/>
    </source>
</evidence>
<proteinExistence type="inferred from homology"/>
<dbReference type="GO" id="GO:0004354">
    <property type="term" value="F:glutamate dehydrogenase (NADP+) activity"/>
    <property type="evidence" value="ECO:0007669"/>
    <property type="project" value="TreeGrafter"/>
</dbReference>
<keyword evidence="7" id="KW-0520">NAD</keyword>
<dbReference type="PANTHER" id="PTHR43571">
    <property type="entry name" value="NADP-SPECIFIC GLUTAMATE DEHYDROGENASE 1-RELATED"/>
    <property type="match status" value="1"/>
</dbReference>
<dbReference type="STRING" id="105984.A0A427XCM6"/>
<evidence type="ECO:0000256" key="3">
    <source>
        <dbReference type="ARBA" id="ARBA00022857"/>
    </source>
</evidence>
<dbReference type="InterPro" id="IPR046346">
    <property type="entry name" value="Aminoacid_DH-like_N_sf"/>
</dbReference>
<dbReference type="InterPro" id="IPR050724">
    <property type="entry name" value="Glu_Leu_Phe_Val_DH"/>
</dbReference>
<dbReference type="InterPro" id="IPR033524">
    <property type="entry name" value="Glu/Leu/Phe/Val_DH_AS"/>
</dbReference>
<evidence type="ECO:0000256" key="8">
    <source>
        <dbReference type="PIRSR" id="PIRSR000185-3"/>
    </source>
</evidence>
<feature type="binding site" evidence="7">
    <location>
        <position position="100"/>
    </location>
    <ligand>
        <name>substrate</name>
    </ligand>
</feature>
<feature type="domain" description="Glutamate/phenylalanine/leucine/valine/L-tryptophan dehydrogenase C-terminal" evidence="10">
    <location>
        <begin position="188"/>
        <end position="449"/>
    </location>
</feature>
<dbReference type="PRINTS" id="PR00082">
    <property type="entry name" value="GLFDHDRGNASE"/>
</dbReference>
<dbReference type="SUPFAM" id="SSF53223">
    <property type="entry name" value="Aminoacid dehydrogenase-like, N-terminal domain"/>
    <property type="match status" value="1"/>
</dbReference>
<dbReference type="InterPro" id="IPR036291">
    <property type="entry name" value="NAD(P)-bd_dom_sf"/>
</dbReference>
<dbReference type="GO" id="GO:0005829">
    <property type="term" value="C:cytosol"/>
    <property type="evidence" value="ECO:0007669"/>
    <property type="project" value="TreeGrafter"/>
</dbReference>
<dbReference type="InterPro" id="IPR014362">
    <property type="entry name" value="Glu_DH"/>
</dbReference>
<dbReference type="OrthoDB" id="6718861at2759"/>
<dbReference type="RefSeq" id="XP_028471739.1">
    <property type="nucleotide sequence ID" value="XM_028621000.1"/>
</dbReference>
<dbReference type="GeneID" id="39590020"/>
<protein>
    <recommendedName>
        <fullName evidence="5">Glutamate dehydrogenase</fullName>
    </recommendedName>
</protein>
<feature type="binding site" evidence="7">
    <location>
        <position position="97"/>
    </location>
    <ligand>
        <name>substrate</name>
    </ligand>
</feature>
<gene>
    <name evidence="11" type="ORF">EHS24_005477</name>
</gene>
<evidence type="ECO:0000313" key="11">
    <source>
        <dbReference type="EMBL" id="RSH76592.1"/>
    </source>
</evidence>
<evidence type="ECO:0000256" key="1">
    <source>
        <dbReference type="ARBA" id="ARBA00006382"/>
    </source>
</evidence>
<feature type="binding site" evidence="7">
    <location>
        <position position="151"/>
    </location>
    <ligand>
        <name>substrate</name>
    </ligand>
</feature>
<evidence type="ECO:0000256" key="6">
    <source>
        <dbReference type="PIRSR" id="PIRSR000185-1"/>
    </source>
</evidence>
<evidence type="ECO:0000256" key="2">
    <source>
        <dbReference type="ARBA" id="ARBA00011643"/>
    </source>
</evidence>
<dbReference type="Gene3D" id="1.10.285.10">
    <property type="entry name" value="Glutamate Dehydrogenase, chain A, domain 3"/>
    <property type="match status" value="2"/>
</dbReference>
<feature type="binding site" evidence="7">
    <location>
        <position position="195"/>
    </location>
    <ligand>
        <name>NAD(+)</name>
        <dbReference type="ChEBI" id="CHEBI:57540"/>
    </ligand>
</feature>
<reference evidence="11 12" key="1">
    <citation type="submission" date="2018-11" db="EMBL/GenBank/DDBJ databases">
        <title>Genome sequence of Apiotrichum porosum DSM 27194.</title>
        <authorList>
            <person name="Aliyu H."/>
            <person name="Gorte O."/>
            <person name="Ochsenreither K."/>
        </authorList>
    </citation>
    <scope>NUCLEOTIDE SEQUENCE [LARGE SCALE GENOMIC DNA]</scope>
    <source>
        <strain evidence="11 12">DSM 27194</strain>
    </source>
</reference>
<dbReference type="InterPro" id="IPR006097">
    <property type="entry name" value="Glu/Leu/Phe/Val/Trp_DH_dimer"/>
</dbReference>
<dbReference type="FunFam" id="3.40.50.720:FF:000030">
    <property type="entry name" value="Glutamate dehydrogenase"/>
    <property type="match status" value="1"/>
</dbReference>
<evidence type="ECO:0000256" key="5">
    <source>
        <dbReference type="PIRNR" id="PIRNR000185"/>
    </source>
</evidence>
<dbReference type="SMART" id="SM00839">
    <property type="entry name" value="ELFV_dehydrog"/>
    <property type="match status" value="1"/>
</dbReference>
<evidence type="ECO:0000259" key="10">
    <source>
        <dbReference type="SMART" id="SM00839"/>
    </source>
</evidence>